<dbReference type="GO" id="GO:0046685">
    <property type="term" value="P:response to arsenic-containing substance"/>
    <property type="evidence" value="ECO:0007669"/>
    <property type="project" value="UniProtKB-KW"/>
</dbReference>
<dbReference type="Pfam" id="PF01022">
    <property type="entry name" value="HTH_5"/>
    <property type="match status" value="1"/>
</dbReference>
<sequence>MPSRKLVSEKMAEFLSAIAHQHRIRIIEELYAGEQNVNGLQAILGTSHSVVSQHLSILRANKVVKQRKEGNQVYYQLAQPELASWLLQGLAYLEGGLQSDEVIRSAVNEVKTIWSHTPDNSFKDGGSNV</sequence>
<comment type="caution">
    <text evidence="6">The sequence shown here is derived from an EMBL/GenBank/DDBJ whole genome shotgun (WGS) entry which is preliminary data.</text>
</comment>
<dbReference type="PROSITE" id="PS50987">
    <property type="entry name" value="HTH_ARSR_2"/>
    <property type="match status" value="1"/>
</dbReference>
<dbReference type="InterPro" id="IPR036388">
    <property type="entry name" value="WH-like_DNA-bd_sf"/>
</dbReference>
<dbReference type="SUPFAM" id="SSF46785">
    <property type="entry name" value="Winged helix' DNA-binding domain"/>
    <property type="match status" value="1"/>
</dbReference>
<dbReference type="InterPro" id="IPR036390">
    <property type="entry name" value="WH_DNA-bd_sf"/>
</dbReference>
<dbReference type="InterPro" id="IPR011991">
    <property type="entry name" value="ArsR-like_HTH"/>
</dbReference>
<keyword evidence="2" id="KW-0805">Transcription regulation</keyword>
<name>A0A0A2T6V9_9GAMM</name>
<dbReference type="InterPro" id="IPR001845">
    <property type="entry name" value="HTH_ArsR_DNA-bd_dom"/>
</dbReference>
<evidence type="ECO:0000256" key="4">
    <source>
        <dbReference type="ARBA" id="ARBA00023163"/>
    </source>
</evidence>
<evidence type="ECO:0000313" key="7">
    <source>
        <dbReference type="Proteomes" id="UP000054422"/>
    </source>
</evidence>
<dbReference type="CDD" id="cd00090">
    <property type="entry name" value="HTH_ARSR"/>
    <property type="match status" value="1"/>
</dbReference>
<evidence type="ECO:0000259" key="5">
    <source>
        <dbReference type="PROSITE" id="PS50987"/>
    </source>
</evidence>
<organism evidence="6 7">
    <name type="scientific">Legionella norrlandica</name>
    <dbReference type="NCBI Taxonomy" id="1498499"/>
    <lineage>
        <taxon>Bacteria</taxon>
        <taxon>Pseudomonadati</taxon>
        <taxon>Pseudomonadota</taxon>
        <taxon>Gammaproteobacteria</taxon>
        <taxon>Legionellales</taxon>
        <taxon>Legionellaceae</taxon>
        <taxon>Legionella</taxon>
    </lineage>
</organism>
<dbReference type="PRINTS" id="PR00778">
    <property type="entry name" value="HTHARSR"/>
</dbReference>
<dbReference type="STRING" id="1498499.EP47_06720"/>
<keyword evidence="7" id="KW-1185">Reference proteome</keyword>
<evidence type="ECO:0000256" key="2">
    <source>
        <dbReference type="ARBA" id="ARBA00023015"/>
    </source>
</evidence>
<gene>
    <name evidence="6" type="ORF">EP47_06720</name>
</gene>
<dbReference type="Gene3D" id="1.10.10.10">
    <property type="entry name" value="Winged helix-like DNA-binding domain superfamily/Winged helix DNA-binding domain"/>
    <property type="match status" value="1"/>
</dbReference>
<keyword evidence="4" id="KW-0804">Transcription</keyword>
<evidence type="ECO:0000256" key="1">
    <source>
        <dbReference type="ARBA" id="ARBA00022849"/>
    </source>
</evidence>
<dbReference type="InterPro" id="IPR051081">
    <property type="entry name" value="HTH_MetalResp_TranReg"/>
</dbReference>
<dbReference type="AlphaFoldDB" id="A0A0A2T6V9"/>
<dbReference type="GO" id="GO:0003700">
    <property type="term" value="F:DNA-binding transcription factor activity"/>
    <property type="evidence" value="ECO:0007669"/>
    <property type="project" value="InterPro"/>
</dbReference>
<keyword evidence="1" id="KW-0059">Arsenical resistance</keyword>
<accession>A0A0A2T6V9</accession>
<keyword evidence="3" id="KW-0238">DNA-binding</keyword>
<dbReference type="PANTHER" id="PTHR33154">
    <property type="entry name" value="TRANSCRIPTIONAL REGULATOR, ARSR FAMILY"/>
    <property type="match status" value="1"/>
</dbReference>
<dbReference type="Proteomes" id="UP000054422">
    <property type="component" value="Unassembled WGS sequence"/>
</dbReference>
<dbReference type="NCBIfam" id="NF033788">
    <property type="entry name" value="HTH_metalloreg"/>
    <property type="match status" value="1"/>
</dbReference>
<protein>
    <submittedName>
        <fullName evidence="6">ArsR family transcriptional regulator</fullName>
    </submittedName>
</protein>
<dbReference type="GO" id="GO:0003677">
    <property type="term" value="F:DNA binding"/>
    <property type="evidence" value="ECO:0007669"/>
    <property type="project" value="UniProtKB-KW"/>
</dbReference>
<evidence type="ECO:0000256" key="3">
    <source>
        <dbReference type="ARBA" id="ARBA00023125"/>
    </source>
</evidence>
<dbReference type="PANTHER" id="PTHR33154:SF18">
    <property type="entry name" value="ARSENICAL RESISTANCE OPERON REPRESSOR"/>
    <property type="match status" value="1"/>
</dbReference>
<evidence type="ECO:0000313" key="6">
    <source>
        <dbReference type="EMBL" id="KGP63168.1"/>
    </source>
</evidence>
<dbReference type="SMART" id="SM00418">
    <property type="entry name" value="HTH_ARSR"/>
    <property type="match status" value="1"/>
</dbReference>
<reference evidence="6 7" key="1">
    <citation type="submission" date="2014-05" db="EMBL/GenBank/DDBJ databases">
        <authorList>
            <person name="Rizzardi K."/>
            <person name="Winiecka-Krusnell J."/>
            <person name="Ramliden M."/>
            <person name="Alm E."/>
            <person name="Andersson S."/>
            <person name="Byfors S."/>
        </authorList>
    </citation>
    <scope>NUCLEOTIDE SEQUENCE [LARGE SCALE GENOMIC DNA]</scope>
    <source>
        <strain evidence="6 7">LEGN</strain>
    </source>
</reference>
<dbReference type="EMBL" id="JNCF01000023">
    <property type="protein sequence ID" value="KGP63168.1"/>
    <property type="molecule type" value="Genomic_DNA"/>
</dbReference>
<dbReference type="OrthoDB" id="9796124at2"/>
<feature type="domain" description="HTH arsR-type" evidence="5">
    <location>
        <begin position="3"/>
        <end position="97"/>
    </location>
</feature>
<dbReference type="RefSeq" id="WP_035889488.1">
    <property type="nucleotide sequence ID" value="NZ_JNCF01000023.1"/>
</dbReference>
<proteinExistence type="predicted"/>